<dbReference type="PIRSF" id="PIRSF001400">
    <property type="entry name" value="Enolase"/>
    <property type="match status" value="1"/>
</dbReference>
<evidence type="ECO:0000256" key="6">
    <source>
        <dbReference type="ARBA" id="ARBA00022842"/>
    </source>
</evidence>
<feature type="binding site" evidence="10">
    <location>
        <position position="388"/>
    </location>
    <ligand>
        <name>(2R)-2-phosphoglycerate</name>
        <dbReference type="ChEBI" id="CHEBI:58289"/>
    </ligand>
</feature>
<dbReference type="NCBIfam" id="TIGR01060">
    <property type="entry name" value="eno"/>
    <property type="match status" value="1"/>
</dbReference>
<reference evidence="13 14" key="1">
    <citation type="submission" date="2022-10" db="EMBL/GenBank/DDBJ databases">
        <title>Roseococcus glaciei nov., sp. nov., isolated from glacier.</title>
        <authorList>
            <person name="Liu Q."/>
            <person name="Xin Y.-H."/>
        </authorList>
    </citation>
    <scope>NUCLEOTIDE SEQUENCE [LARGE SCALE GENOMIC DNA]</scope>
    <source>
        <strain evidence="13 14">MDT2-1-1</strain>
    </source>
</reference>
<evidence type="ECO:0000259" key="11">
    <source>
        <dbReference type="SMART" id="SM01192"/>
    </source>
</evidence>
<feature type="binding site" evidence="10">
    <location>
        <position position="366"/>
    </location>
    <ligand>
        <name>(2R)-2-phosphoglycerate</name>
        <dbReference type="ChEBI" id="CHEBI:58289"/>
    </ligand>
</feature>
<evidence type="ECO:0000256" key="9">
    <source>
        <dbReference type="ARBA" id="ARBA00045763"/>
    </source>
</evidence>
<dbReference type="Gene3D" id="3.20.20.120">
    <property type="entry name" value="Enolase-like C-terminal domain"/>
    <property type="match status" value="1"/>
</dbReference>
<dbReference type="Proteomes" id="UP001526430">
    <property type="component" value="Unassembled WGS sequence"/>
</dbReference>
<comment type="catalytic activity">
    <reaction evidence="10">
        <text>(2R)-2-phosphoglycerate = phosphoenolpyruvate + H2O</text>
        <dbReference type="Rhea" id="RHEA:10164"/>
        <dbReference type="ChEBI" id="CHEBI:15377"/>
        <dbReference type="ChEBI" id="CHEBI:58289"/>
        <dbReference type="ChEBI" id="CHEBI:58702"/>
        <dbReference type="EC" id="4.2.1.11"/>
    </reaction>
</comment>
<feature type="active site" description="Proton acceptor" evidence="10">
    <location>
        <position position="337"/>
    </location>
</feature>
<dbReference type="SUPFAM" id="SSF51604">
    <property type="entry name" value="Enolase C-terminal domain-like"/>
    <property type="match status" value="1"/>
</dbReference>
<evidence type="ECO:0000256" key="8">
    <source>
        <dbReference type="ARBA" id="ARBA00023239"/>
    </source>
</evidence>
<feature type="domain" description="Enolase N-terminal" evidence="12">
    <location>
        <begin position="4"/>
        <end position="134"/>
    </location>
</feature>
<keyword evidence="14" id="KW-1185">Reference proteome</keyword>
<keyword evidence="8 10" id="KW-0456">Lyase</keyword>
<dbReference type="InterPro" id="IPR000941">
    <property type="entry name" value="Enolase"/>
</dbReference>
<keyword evidence="7 10" id="KW-0324">Glycolysis</keyword>
<dbReference type="PRINTS" id="PR00148">
    <property type="entry name" value="ENOLASE"/>
</dbReference>
<comment type="caution">
    <text evidence="13">The sequence shown here is derived from an EMBL/GenBank/DDBJ whole genome shotgun (WGS) entry which is preliminary data.</text>
</comment>
<feature type="binding site" evidence="10">
    <location>
        <position position="163"/>
    </location>
    <ligand>
        <name>(2R)-2-phosphoglycerate</name>
        <dbReference type="ChEBI" id="CHEBI:58289"/>
    </ligand>
</feature>
<keyword evidence="6 10" id="KW-0460">Magnesium</keyword>
<proteinExistence type="inferred from homology"/>
<dbReference type="SFLD" id="SFLDF00002">
    <property type="entry name" value="enolase"/>
    <property type="match status" value="1"/>
</dbReference>
<dbReference type="Pfam" id="PF03952">
    <property type="entry name" value="Enolase_N"/>
    <property type="match status" value="1"/>
</dbReference>
<comment type="function">
    <text evidence="9 10">Catalyzes the reversible conversion of 2-phosphoglycerate (2-PG) into phosphoenolpyruvate (PEP). It is essential for the degradation of carbohydrates via glycolysis.</text>
</comment>
<evidence type="ECO:0000256" key="3">
    <source>
        <dbReference type="ARBA" id="ARBA00012058"/>
    </source>
</evidence>
<comment type="pathway">
    <text evidence="1 10">Carbohydrate degradation; glycolysis; pyruvate from D-glyceraldehyde 3-phosphate: step 4/5.</text>
</comment>
<dbReference type="SFLD" id="SFLDS00001">
    <property type="entry name" value="Enolase"/>
    <property type="match status" value="1"/>
</dbReference>
<dbReference type="SFLD" id="SFLDG00178">
    <property type="entry name" value="enolase"/>
    <property type="match status" value="1"/>
</dbReference>
<dbReference type="RefSeq" id="WP_301589306.1">
    <property type="nucleotide sequence ID" value="NZ_JAPFQI010000003.1"/>
</dbReference>
<comment type="cofactor">
    <cofactor evidence="10">
        <name>Mg(2+)</name>
        <dbReference type="ChEBI" id="CHEBI:18420"/>
    </cofactor>
    <text evidence="10">Binds a second Mg(2+) ion via substrate during catalysis.</text>
</comment>
<evidence type="ECO:0000313" key="13">
    <source>
        <dbReference type="EMBL" id="MCW8085414.1"/>
    </source>
</evidence>
<dbReference type="PANTHER" id="PTHR11902">
    <property type="entry name" value="ENOLASE"/>
    <property type="match status" value="1"/>
</dbReference>
<dbReference type="PROSITE" id="PS00164">
    <property type="entry name" value="ENOLASE"/>
    <property type="match status" value="1"/>
</dbReference>
<dbReference type="SMART" id="SM01193">
    <property type="entry name" value="Enolase_N"/>
    <property type="match status" value="1"/>
</dbReference>
<evidence type="ECO:0000256" key="7">
    <source>
        <dbReference type="ARBA" id="ARBA00023152"/>
    </source>
</evidence>
<comment type="similarity">
    <text evidence="2 10">Belongs to the enolase family.</text>
</comment>
<evidence type="ECO:0000256" key="1">
    <source>
        <dbReference type="ARBA" id="ARBA00005031"/>
    </source>
</evidence>
<dbReference type="InterPro" id="IPR020809">
    <property type="entry name" value="Enolase_CS"/>
</dbReference>
<feature type="binding site" evidence="10">
    <location>
        <position position="367"/>
    </location>
    <ligand>
        <name>(2R)-2-phosphoglycerate</name>
        <dbReference type="ChEBI" id="CHEBI:58289"/>
    </ligand>
</feature>
<accession>A0ABT3NTD8</accession>
<organism evidence="13 14">
    <name type="scientific">Sabulicella glaciei</name>
    <dbReference type="NCBI Taxonomy" id="2984948"/>
    <lineage>
        <taxon>Bacteria</taxon>
        <taxon>Pseudomonadati</taxon>
        <taxon>Pseudomonadota</taxon>
        <taxon>Alphaproteobacteria</taxon>
        <taxon>Acetobacterales</taxon>
        <taxon>Acetobacteraceae</taxon>
        <taxon>Sabulicella</taxon>
    </lineage>
</organism>
<feature type="active site" description="Proton donor" evidence="10">
    <location>
        <position position="205"/>
    </location>
</feature>
<sequence>MPAIADIIAREVLDSRGNPTVEAEVVLDDGSRGRAIVPSGASTGAHEAVELRDGDKARFGGKGVLKAVANIEGEIFDAIGGMDASEQVKIDGIMLELDGTPNKARLGANATLAVSLALAKAAAEAHGLPLYRYVGGAFARTLPVPMMNIINGGKHADNPIDIQEFMVMPVAAGTFANATRIGAEIFAALKKQLHDAHHNTNVGDEGGFAPNLNSADEALSFIAKACESAGHRLGEDVMLALDCASTEFFHGGKYAMEGEGKTLDSAGMVDYLAALCSKWPIISIEDGCAEDDWEGWKLLTDRLGAKVQLVGDDLFVTNPERLRQGIEKATANSILVKVNQIGTLTETLEAVETAHKASYTAVMSHRSGETEDATIADLAVATNCGQIKTGSLSRSDRLAKYNQLIRIEQDLGPAARYAGRTILKR</sequence>
<feature type="binding site" evidence="10">
    <location>
        <position position="337"/>
    </location>
    <ligand>
        <name>(2R)-2-phosphoglycerate</name>
        <dbReference type="ChEBI" id="CHEBI:58289"/>
    </ligand>
</feature>
<feature type="binding site" evidence="10">
    <location>
        <position position="312"/>
    </location>
    <ligand>
        <name>Mg(2+)</name>
        <dbReference type="ChEBI" id="CHEBI:18420"/>
    </ligand>
</feature>
<dbReference type="EC" id="4.2.1.11" evidence="3 10"/>
<dbReference type="PANTHER" id="PTHR11902:SF1">
    <property type="entry name" value="ENOLASE"/>
    <property type="match status" value="1"/>
</dbReference>
<name>A0ABT3NTD8_9PROT</name>
<dbReference type="CDD" id="cd03313">
    <property type="entry name" value="enolase"/>
    <property type="match status" value="1"/>
</dbReference>
<evidence type="ECO:0000256" key="4">
    <source>
        <dbReference type="ARBA" id="ARBA00017068"/>
    </source>
</evidence>
<dbReference type="SMART" id="SM01192">
    <property type="entry name" value="Enolase_C"/>
    <property type="match status" value="1"/>
</dbReference>
<keyword evidence="5 10" id="KW-0964">Secreted</keyword>
<dbReference type="InterPro" id="IPR020811">
    <property type="entry name" value="Enolase_N"/>
</dbReference>
<evidence type="ECO:0000256" key="10">
    <source>
        <dbReference type="HAMAP-Rule" id="MF_00318"/>
    </source>
</evidence>
<dbReference type="EMBL" id="JAPFQI010000003">
    <property type="protein sequence ID" value="MCW8085414.1"/>
    <property type="molecule type" value="Genomic_DNA"/>
</dbReference>
<keyword evidence="10" id="KW-0963">Cytoplasm</keyword>
<dbReference type="SUPFAM" id="SSF54826">
    <property type="entry name" value="Enolase N-terminal domain-like"/>
    <property type="match status" value="1"/>
</dbReference>
<evidence type="ECO:0000313" key="14">
    <source>
        <dbReference type="Proteomes" id="UP001526430"/>
    </source>
</evidence>
<dbReference type="InterPro" id="IPR020810">
    <property type="entry name" value="Enolase_C"/>
</dbReference>
<gene>
    <name evidence="10 13" type="primary">eno</name>
    <name evidence="13" type="ORF">OF850_07235</name>
</gene>
<evidence type="ECO:0000259" key="12">
    <source>
        <dbReference type="SMART" id="SM01193"/>
    </source>
</evidence>
<feature type="binding site" evidence="10">
    <location>
        <position position="242"/>
    </location>
    <ligand>
        <name>Mg(2+)</name>
        <dbReference type="ChEBI" id="CHEBI:18420"/>
    </ligand>
</feature>
<dbReference type="GO" id="GO:0004634">
    <property type="term" value="F:phosphopyruvate hydratase activity"/>
    <property type="evidence" value="ECO:0007669"/>
    <property type="project" value="UniProtKB-EC"/>
</dbReference>
<dbReference type="InterPro" id="IPR036849">
    <property type="entry name" value="Enolase-like_C_sf"/>
</dbReference>
<feature type="binding site" evidence="10">
    <location>
        <position position="285"/>
    </location>
    <ligand>
        <name>Mg(2+)</name>
        <dbReference type="ChEBI" id="CHEBI:18420"/>
    </ligand>
</feature>
<keyword evidence="10" id="KW-0479">Metal-binding</keyword>
<protein>
    <recommendedName>
        <fullName evidence="4 10">Enolase</fullName>
        <ecNumber evidence="3 10">4.2.1.11</ecNumber>
    </recommendedName>
    <alternativeName>
        <fullName evidence="10">2-phospho-D-glycerate hydro-lyase</fullName>
    </alternativeName>
    <alternativeName>
        <fullName evidence="10">2-phosphoglycerate dehydratase</fullName>
    </alternativeName>
</protein>
<dbReference type="HAMAP" id="MF_00318">
    <property type="entry name" value="Enolase"/>
    <property type="match status" value="1"/>
</dbReference>
<evidence type="ECO:0000256" key="2">
    <source>
        <dbReference type="ARBA" id="ARBA00009604"/>
    </source>
</evidence>
<comment type="subcellular location">
    <subcellularLocation>
        <location evidence="10">Cytoplasm</location>
    </subcellularLocation>
    <subcellularLocation>
        <location evidence="10">Secreted</location>
    </subcellularLocation>
    <subcellularLocation>
        <location evidence="10">Cell surface</location>
    </subcellularLocation>
    <text evidence="10">Fractions of enolase are present in both the cytoplasm and on the cell surface.</text>
</comment>
<dbReference type="InterPro" id="IPR029017">
    <property type="entry name" value="Enolase-like_N"/>
</dbReference>
<feature type="domain" description="Enolase C-terminal TIM barrel" evidence="11">
    <location>
        <begin position="139"/>
        <end position="425"/>
    </location>
</feature>
<dbReference type="Gene3D" id="3.30.390.10">
    <property type="entry name" value="Enolase-like, N-terminal domain"/>
    <property type="match status" value="1"/>
</dbReference>
<evidence type="ECO:0000256" key="5">
    <source>
        <dbReference type="ARBA" id="ARBA00022525"/>
    </source>
</evidence>
<dbReference type="Pfam" id="PF00113">
    <property type="entry name" value="Enolase_C"/>
    <property type="match status" value="1"/>
</dbReference>